<dbReference type="GO" id="GO:0004725">
    <property type="term" value="F:protein tyrosine phosphatase activity"/>
    <property type="evidence" value="ECO:0007669"/>
    <property type="project" value="UniProtKB-UniRule"/>
</dbReference>
<accession>A0A0G8EWH1</accession>
<dbReference type="Pfam" id="PF19567">
    <property type="entry name" value="CpsB_CapC"/>
    <property type="match status" value="1"/>
</dbReference>
<dbReference type="InterPro" id="IPR016195">
    <property type="entry name" value="Pol/histidinol_Pase-like"/>
</dbReference>
<dbReference type="InterPro" id="IPR016667">
    <property type="entry name" value="Caps_polysacc_synth_CpsB/CapC"/>
</dbReference>
<sequence>MSHIRGKKDLYERGRMKQMIDLHCHILPGIDDGAQTVTDSLVMAQKAIEEGIHTIVATPHHQNGKYINERTSILHQVKQLNDELQQHNIPLTILPGQEVRLYGDILEDYESGKIVTLNETNKYMFIEFPSNHVPRYAEQLFYELRVKGMIPIIVHPERNAELIERPDKLYNLVNKGALTQVTAGSLLGKFGKKIKKFSLQLVEHNLTHMIASDAHNTTTRGFHLAESYELIEKEFGMNVMSDLKENPYLIISGKAIYKEDPEQIRRKKLFGIF</sequence>
<comment type="caution">
    <text evidence="6">The sequence shown here is derived from an EMBL/GenBank/DDBJ whole genome shotgun (WGS) entry which is preliminary data.</text>
</comment>
<evidence type="ECO:0000256" key="3">
    <source>
        <dbReference type="ARBA" id="ARBA00022912"/>
    </source>
</evidence>
<name>A0A0G8EWH1_BACCE</name>
<dbReference type="EC" id="3.1.3.48" evidence="5"/>
<proteinExistence type="inferred from homology"/>
<comment type="similarity">
    <text evidence="1 5">Belongs to the metallo-dependent hydrolases superfamily. CpsB/CapC family.</text>
</comment>
<dbReference type="AlphaFoldDB" id="A0A0G8EWH1"/>
<evidence type="ECO:0000256" key="2">
    <source>
        <dbReference type="ARBA" id="ARBA00022801"/>
    </source>
</evidence>
<dbReference type="EMBL" id="LCYI01000029">
    <property type="protein sequence ID" value="KLA28546.1"/>
    <property type="molecule type" value="Genomic_DNA"/>
</dbReference>
<comment type="catalytic activity">
    <reaction evidence="4 5">
        <text>O-phospho-L-tyrosyl-[protein] + H2O = L-tyrosyl-[protein] + phosphate</text>
        <dbReference type="Rhea" id="RHEA:10684"/>
        <dbReference type="Rhea" id="RHEA-COMP:10136"/>
        <dbReference type="Rhea" id="RHEA-COMP:20101"/>
        <dbReference type="ChEBI" id="CHEBI:15377"/>
        <dbReference type="ChEBI" id="CHEBI:43474"/>
        <dbReference type="ChEBI" id="CHEBI:46858"/>
        <dbReference type="ChEBI" id="CHEBI:61978"/>
        <dbReference type="EC" id="3.1.3.48"/>
    </reaction>
</comment>
<gene>
    <name evidence="6" type="ORF">B4077_5748</name>
</gene>
<keyword evidence="2 5" id="KW-0378">Hydrolase</keyword>
<dbReference type="GO" id="GO:0030145">
    <property type="term" value="F:manganese ion binding"/>
    <property type="evidence" value="ECO:0007669"/>
    <property type="project" value="UniProtKB-UniRule"/>
</dbReference>
<dbReference type="Gene3D" id="3.20.20.140">
    <property type="entry name" value="Metal-dependent hydrolases"/>
    <property type="match status" value="1"/>
</dbReference>
<keyword evidence="3 5" id="KW-0904">Protein phosphatase</keyword>
<evidence type="ECO:0000256" key="4">
    <source>
        <dbReference type="ARBA" id="ARBA00051722"/>
    </source>
</evidence>
<evidence type="ECO:0000256" key="5">
    <source>
        <dbReference type="PIRNR" id="PIRNR016557"/>
    </source>
</evidence>
<evidence type="ECO:0000256" key="1">
    <source>
        <dbReference type="ARBA" id="ARBA00005750"/>
    </source>
</evidence>
<evidence type="ECO:0000313" key="7">
    <source>
        <dbReference type="Proteomes" id="UP000035214"/>
    </source>
</evidence>
<dbReference type="PIRSF" id="PIRSF016557">
    <property type="entry name" value="Caps_synth_CpsB"/>
    <property type="match status" value="1"/>
</dbReference>
<protein>
    <recommendedName>
        <fullName evidence="5">Tyrosine-protein phosphatase</fullName>
        <ecNumber evidence="5">3.1.3.48</ecNumber>
    </recommendedName>
</protein>
<dbReference type="PATRIC" id="fig|1396.428.peg.5106"/>
<dbReference type="PANTHER" id="PTHR39181:SF1">
    <property type="entry name" value="TYROSINE-PROTEIN PHOSPHATASE YWQE"/>
    <property type="match status" value="1"/>
</dbReference>
<evidence type="ECO:0000313" key="6">
    <source>
        <dbReference type="EMBL" id="KLA28546.1"/>
    </source>
</evidence>
<dbReference type="SUPFAM" id="SSF89550">
    <property type="entry name" value="PHP domain-like"/>
    <property type="match status" value="1"/>
</dbReference>
<dbReference type="Proteomes" id="UP000035214">
    <property type="component" value="Unassembled WGS sequence"/>
</dbReference>
<dbReference type="PANTHER" id="PTHR39181">
    <property type="entry name" value="TYROSINE-PROTEIN PHOSPHATASE YWQE"/>
    <property type="match status" value="1"/>
</dbReference>
<organism evidence="6 7">
    <name type="scientific">Bacillus cereus</name>
    <dbReference type="NCBI Taxonomy" id="1396"/>
    <lineage>
        <taxon>Bacteria</taxon>
        <taxon>Bacillati</taxon>
        <taxon>Bacillota</taxon>
        <taxon>Bacilli</taxon>
        <taxon>Bacillales</taxon>
        <taxon>Bacillaceae</taxon>
        <taxon>Bacillus</taxon>
        <taxon>Bacillus cereus group</taxon>
    </lineage>
</organism>
<reference evidence="6 7" key="1">
    <citation type="submission" date="2015-04" db="EMBL/GenBank/DDBJ databases">
        <title>Draft Genome Sequences of Eight Spore-Forming Food Isolates of Bacillus cereus Genome sequencing.</title>
        <authorList>
            <person name="Krawcyk A.O."/>
            <person name="de Jong A."/>
            <person name="Eijlander R.T."/>
            <person name="Berendsen E.M."/>
            <person name="Holsappel S."/>
            <person name="Wells-Bennik M."/>
            <person name="Kuipers O.P."/>
        </authorList>
    </citation>
    <scope>NUCLEOTIDE SEQUENCE [LARGE SCALE GENOMIC DNA]</scope>
    <source>
        <strain evidence="6 7">B4077</strain>
    </source>
</reference>